<dbReference type="EMBL" id="JAGEUA010000004">
    <property type="protein sequence ID" value="KAL0984437.1"/>
    <property type="molecule type" value="Genomic_DNA"/>
</dbReference>
<keyword evidence="2" id="KW-1133">Transmembrane helix</keyword>
<dbReference type="AlphaFoldDB" id="A0ABD0WWT1"/>
<reference evidence="5 6" key="1">
    <citation type="submission" date="2024-06" db="EMBL/GenBank/DDBJ databases">
        <authorList>
            <person name="Pan Q."/>
            <person name="Wen M."/>
            <person name="Jouanno E."/>
            <person name="Zahm M."/>
            <person name="Klopp C."/>
            <person name="Cabau C."/>
            <person name="Louis A."/>
            <person name="Berthelot C."/>
            <person name="Parey E."/>
            <person name="Roest Crollius H."/>
            <person name="Montfort J."/>
            <person name="Robinson-Rechavi M."/>
            <person name="Bouchez O."/>
            <person name="Lampietro C."/>
            <person name="Lopez Roques C."/>
            <person name="Donnadieu C."/>
            <person name="Postlethwait J."/>
            <person name="Bobe J."/>
            <person name="Verreycken H."/>
            <person name="Guiguen Y."/>
        </authorList>
    </citation>
    <scope>NUCLEOTIDE SEQUENCE [LARGE SCALE GENOMIC DNA]</scope>
    <source>
        <strain evidence="5">Up_M1</strain>
        <tissue evidence="5">Testis</tissue>
    </source>
</reference>
<dbReference type="PANTHER" id="PTHR14334">
    <property type="entry name" value="B-CELL ANTIGEN RECEPTOR COMPLEX-ASSOCIATED PROTEIN"/>
    <property type="match status" value="1"/>
</dbReference>
<evidence type="ECO:0000259" key="4">
    <source>
        <dbReference type="PROSITE" id="PS50835"/>
    </source>
</evidence>
<keyword evidence="2" id="KW-0472">Membrane</keyword>
<protein>
    <recommendedName>
        <fullName evidence="4">Ig-like domain-containing protein</fullName>
    </recommendedName>
</protein>
<feature type="domain" description="Ig-like" evidence="4">
    <location>
        <begin position="34"/>
        <end position="109"/>
    </location>
</feature>
<dbReference type="SUPFAM" id="SSF48726">
    <property type="entry name" value="Immunoglobulin"/>
    <property type="match status" value="1"/>
</dbReference>
<accession>A0ABD0WWT1</accession>
<gene>
    <name evidence="5" type="ORF">UPYG_G00141490</name>
</gene>
<proteinExistence type="predicted"/>
<dbReference type="PROSITE" id="PS50835">
    <property type="entry name" value="IG_LIKE"/>
    <property type="match status" value="1"/>
</dbReference>
<keyword evidence="6" id="KW-1185">Reference proteome</keyword>
<feature type="transmembrane region" description="Helical" evidence="2">
    <location>
        <begin position="139"/>
        <end position="157"/>
    </location>
</feature>
<keyword evidence="3" id="KW-0732">Signal</keyword>
<keyword evidence="1" id="KW-0393">Immunoglobulin domain</keyword>
<dbReference type="InterPro" id="IPR013106">
    <property type="entry name" value="Ig_V-set"/>
</dbReference>
<keyword evidence="2" id="KW-0812">Transmembrane</keyword>
<name>A0ABD0WWT1_UMBPY</name>
<dbReference type="InterPro" id="IPR036179">
    <property type="entry name" value="Ig-like_dom_sf"/>
</dbReference>
<dbReference type="InterPro" id="IPR013783">
    <property type="entry name" value="Ig-like_fold"/>
</dbReference>
<evidence type="ECO:0000313" key="6">
    <source>
        <dbReference type="Proteomes" id="UP001557470"/>
    </source>
</evidence>
<dbReference type="PANTHER" id="PTHR14334:SF2">
    <property type="entry name" value="B-CELL ANTIGEN RECEPTOR COMPLEX-ASSOCIATED PROTEIN BETA CHAIN"/>
    <property type="match status" value="1"/>
</dbReference>
<dbReference type="Gene3D" id="2.60.40.10">
    <property type="entry name" value="Immunoglobulins"/>
    <property type="match status" value="1"/>
</dbReference>
<evidence type="ECO:0000256" key="3">
    <source>
        <dbReference type="SAM" id="SignalP"/>
    </source>
</evidence>
<dbReference type="InterPro" id="IPR007110">
    <property type="entry name" value="Ig-like_dom"/>
</dbReference>
<organism evidence="5 6">
    <name type="scientific">Umbra pygmaea</name>
    <name type="common">Eastern mudminnow</name>
    <dbReference type="NCBI Taxonomy" id="75934"/>
    <lineage>
        <taxon>Eukaryota</taxon>
        <taxon>Metazoa</taxon>
        <taxon>Chordata</taxon>
        <taxon>Craniata</taxon>
        <taxon>Vertebrata</taxon>
        <taxon>Euteleostomi</taxon>
        <taxon>Actinopterygii</taxon>
        <taxon>Neopterygii</taxon>
        <taxon>Teleostei</taxon>
        <taxon>Protacanthopterygii</taxon>
        <taxon>Esociformes</taxon>
        <taxon>Umbridae</taxon>
        <taxon>Umbra</taxon>
    </lineage>
</organism>
<dbReference type="InterPro" id="IPR003599">
    <property type="entry name" value="Ig_sub"/>
</dbReference>
<feature type="signal peptide" evidence="3">
    <location>
        <begin position="1"/>
        <end position="19"/>
    </location>
</feature>
<sequence length="212" mass="24466">MYWLLFGCCVLIFFNCSVASQTNIKIFQKPRFHGTLINGHVDIYCVVQNQSSTVKWYKIPKYDSDRKNRTPLKESKNKVLFRNSTEKSNTSITLTQLTIDDSGVYFCSVDGVWGPGTEIQVFQRIDFDAAEKRSNYKDFLIFIQALLLTLLAIVPLLHHQKLLTKEDAIYEEPEQDHIYEGLQIEHCGDLYEDISMYAQPEPAQGSAPWKQE</sequence>
<evidence type="ECO:0000256" key="1">
    <source>
        <dbReference type="ARBA" id="ARBA00023319"/>
    </source>
</evidence>
<evidence type="ECO:0000256" key="2">
    <source>
        <dbReference type="SAM" id="Phobius"/>
    </source>
</evidence>
<dbReference type="SMART" id="SM00409">
    <property type="entry name" value="IG"/>
    <property type="match status" value="1"/>
</dbReference>
<feature type="chain" id="PRO_5044774201" description="Ig-like domain-containing protein" evidence="3">
    <location>
        <begin position="20"/>
        <end position="212"/>
    </location>
</feature>
<comment type="caution">
    <text evidence="5">The sequence shown here is derived from an EMBL/GenBank/DDBJ whole genome shotgun (WGS) entry which is preliminary data.</text>
</comment>
<dbReference type="Proteomes" id="UP001557470">
    <property type="component" value="Unassembled WGS sequence"/>
</dbReference>
<dbReference type="Pfam" id="PF07686">
    <property type="entry name" value="V-set"/>
    <property type="match status" value="1"/>
</dbReference>
<evidence type="ECO:0000313" key="5">
    <source>
        <dbReference type="EMBL" id="KAL0984437.1"/>
    </source>
</evidence>